<dbReference type="Proteomes" id="UP000055045">
    <property type="component" value="Unassembled WGS sequence"/>
</dbReference>
<protein>
    <submittedName>
        <fullName evidence="1">Uncharacterized protein</fullName>
    </submittedName>
</protein>
<dbReference type="STRING" id="48697.A0A101MEZ3"/>
<name>A0A101MEZ3_PENFR</name>
<dbReference type="InterPro" id="IPR036412">
    <property type="entry name" value="HAD-like_sf"/>
</dbReference>
<dbReference type="NCBIfam" id="TIGR01509">
    <property type="entry name" value="HAD-SF-IA-v3"/>
    <property type="match status" value="1"/>
</dbReference>
<accession>A0A101MEZ3</accession>
<evidence type="ECO:0000313" key="2">
    <source>
        <dbReference type="Proteomes" id="UP000055045"/>
    </source>
</evidence>
<evidence type="ECO:0000313" key="1">
    <source>
        <dbReference type="EMBL" id="KUM59359.1"/>
    </source>
</evidence>
<dbReference type="InterPro" id="IPR023214">
    <property type="entry name" value="HAD_sf"/>
</dbReference>
<dbReference type="InterPro" id="IPR006439">
    <property type="entry name" value="HAD-SF_hydro_IA"/>
</dbReference>
<dbReference type="PANTHER" id="PTHR43611">
    <property type="entry name" value="ALPHA-D-GLUCOSE 1-PHOSPHATE PHOSPHATASE"/>
    <property type="match status" value="1"/>
</dbReference>
<reference evidence="1 2" key="1">
    <citation type="submission" date="2015-10" db="EMBL/GenBank/DDBJ databases">
        <title>Genome sequencing of Penicillium freii.</title>
        <authorList>
            <person name="Nguyen H.D."/>
            <person name="Visagie C.M."/>
            <person name="Seifert K.A."/>
        </authorList>
    </citation>
    <scope>NUCLEOTIDE SEQUENCE [LARGE SCALE GENOMIC DNA]</scope>
    <source>
        <strain evidence="1 2">DAOM 242723</strain>
    </source>
</reference>
<comment type="caution">
    <text evidence="1">The sequence shown here is derived from an EMBL/GenBank/DDBJ whole genome shotgun (WGS) entry which is preliminary data.</text>
</comment>
<dbReference type="Gene3D" id="3.40.50.1000">
    <property type="entry name" value="HAD superfamily/HAD-like"/>
    <property type="match status" value="1"/>
</dbReference>
<proteinExistence type="predicted"/>
<dbReference type="Gene3D" id="1.10.150.240">
    <property type="entry name" value="Putative phosphatase, domain 2"/>
    <property type="match status" value="1"/>
</dbReference>
<gene>
    <name evidence="1" type="ORF">ACN42_g7770</name>
</gene>
<dbReference type="EMBL" id="LLXE01000228">
    <property type="protein sequence ID" value="KUM59359.1"/>
    <property type="molecule type" value="Genomic_DNA"/>
</dbReference>
<dbReference type="PANTHER" id="PTHR43611:SF3">
    <property type="entry name" value="FLAVIN MONONUCLEOTIDE HYDROLASE 1, CHLOROPLATIC"/>
    <property type="match status" value="1"/>
</dbReference>
<dbReference type="SUPFAM" id="SSF56784">
    <property type="entry name" value="HAD-like"/>
    <property type="match status" value="1"/>
</dbReference>
<dbReference type="InterPro" id="IPR023198">
    <property type="entry name" value="PGP-like_dom2"/>
</dbReference>
<keyword evidence="2" id="KW-1185">Reference proteome</keyword>
<dbReference type="AlphaFoldDB" id="A0A101MEZ3"/>
<dbReference type="GO" id="GO:0016791">
    <property type="term" value="F:phosphatase activity"/>
    <property type="evidence" value="ECO:0007669"/>
    <property type="project" value="UniProtKB-ARBA"/>
</dbReference>
<organism evidence="1 2">
    <name type="scientific">Penicillium freii</name>
    <dbReference type="NCBI Taxonomy" id="48697"/>
    <lineage>
        <taxon>Eukaryota</taxon>
        <taxon>Fungi</taxon>
        <taxon>Dikarya</taxon>
        <taxon>Ascomycota</taxon>
        <taxon>Pezizomycotina</taxon>
        <taxon>Eurotiomycetes</taxon>
        <taxon>Eurotiomycetidae</taxon>
        <taxon>Eurotiales</taxon>
        <taxon>Aspergillaceae</taxon>
        <taxon>Penicillium</taxon>
    </lineage>
</organism>
<dbReference type="Pfam" id="PF00702">
    <property type="entry name" value="Hydrolase"/>
    <property type="match status" value="1"/>
</dbReference>
<sequence>MGDVLFRWEPKINTTLTTDTLRTMANSDLWARYEEGRMTSAQCYQILGDKHGVSPEEIASTFRQSTGCLTPDAGMTEFLRELKGHKLPIYMMTNIPQLDYDQLRSVEYDWHIFDGIFASGYVGMRKPNLKFYEHVLAEIGVGASEAIFVDDKTENVAAAREIGIAGLVFESSRAEHVREQIRKLLAGEPAAVGA</sequence>